<keyword evidence="6" id="KW-0843">Virulence</keyword>
<evidence type="ECO:0000256" key="6">
    <source>
        <dbReference type="ARBA" id="ARBA00023026"/>
    </source>
</evidence>
<keyword evidence="7" id="KW-0472">Membrane</keyword>
<evidence type="ECO:0000256" key="5">
    <source>
        <dbReference type="ARBA" id="ARBA00022737"/>
    </source>
</evidence>
<dbReference type="GO" id="GO:0016020">
    <property type="term" value="C:membrane"/>
    <property type="evidence" value="ECO:0007669"/>
    <property type="project" value="UniProtKB-SubCell"/>
</dbReference>
<name>A0A7W9S5G3_9HYPH</name>
<dbReference type="PANTHER" id="PTHR38340:SF1">
    <property type="entry name" value="S-LAYER PROTEIN"/>
    <property type="match status" value="1"/>
</dbReference>
<dbReference type="EMBL" id="JACHEU010000004">
    <property type="protein sequence ID" value="MBB6014185.1"/>
    <property type="molecule type" value="Genomic_DNA"/>
</dbReference>
<dbReference type="Proteomes" id="UP000533306">
    <property type="component" value="Unassembled WGS sequence"/>
</dbReference>
<keyword evidence="3" id="KW-0964">Secreted</keyword>
<reference evidence="9 10" key="1">
    <citation type="submission" date="2020-08" db="EMBL/GenBank/DDBJ databases">
        <title>Genomic Encyclopedia of Type Strains, Phase IV (KMG-IV): sequencing the most valuable type-strain genomes for metagenomic binning, comparative biology and taxonomic classification.</title>
        <authorList>
            <person name="Goeker M."/>
        </authorList>
    </citation>
    <scope>NUCLEOTIDE SEQUENCE [LARGE SCALE GENOMIC DNA]</scope>
    <source>
        <strain evidence="9 10">DSM 11099</strain>
    </source>
</reference>
<feature type="compositionally biased region" description="Gly residues" evidence="8">
    <location>
        <begin position="142"/>
        <end position="156"/>
    </location>
</feature>
<dbReference type="InterPro" id="IPR003995">
    <property type="entry name" value="RTX_toxin_determinant-A"/>
</dbReference>
<feature type="region of interest" description="Disordered" evidence="8">
    <location>
        <begin position="112"/>
        <end position="179"/>
    </location>
</feature>
<dbReference type="PANTHER" id="PTHR38340">
    <property type="entry name" value="S-LAYER PROTEIN"/>
    <property type="match status" value="1"/>
</dbReference>
<sequence>MAHTVSAAGFAGYNSDADGIVFRVLEPVLEGNIVAIDDSGFENLGQGQGASWAWVADQDLPAGATVTLKALTTDAGETASDEEGVIEADGLNIDPVRIRTLAGLATVEVSEVTSGTATGGQARAAKSGISSVPETTNTDNGGTPGATGPGTVTPGGDGDDNGTPTNPGQSSGYGDGNDTLINDGVILDGVDMKGGDDTLVNSGTIIGKDGVAIDMDDGDDRVTLLEGSQIYGEIRLGDGDDTLTAIGVKDDLVIDAGAGDDFVTGGDGDDLIRGGSGDDYLDGGDGDDVLDGGDGDDRIRGGAGDDFLFGRDGDDILIGGEGNDYIDGGEGNDTVDYSEDTHGVTVDLSTGKAHGDGIGRDTLLNIENVIGGAGNDVLIGNDSANILIGGAGDDRIVVGAGDVAEGGEGNDTIEAHAGGNAAIVADGGEGDDTLRLKGTGAGKIEHAAGIETLEVESGEWDVIASPDFERISVHSGATLTSGILIDEDDVVDIAAGGQIRADKNVVTWAGGGDAVLTNAGLVAADDGERLLQVTAGASGSLTINNLEGGTLQGALKPNKAGAADATIIINNSGVIEADGRVIDFRDFDDNGAGATINNLAGGIIRQYGENTDIIRPGQNGTVNNWGIISAEAGAVAGGDAIDFQDDAGGKVNNHAGGLIEGAKHAVTGERGITIVNDGTMIGRNGSAVNIDSDGSEADRIYITNRGVMQGRSAALADSDGDAIDVDGLLTLINSGSVEGLGANGYKNGEPNVSEGISMGGGSIVNEETGRIYGYGRAIQVDDSSNQNALGATLIVNRGLIQGDGNGPENVSAEDAARFDLRGNEAINLIGNHDDEMINAGTGRIVGGVSMGGGNDKLENSGAIVATGGTAIDMGDGDDQLTLHVGATVEGLIRLGAGNDIVTSTSSAGFEIDAGEGDDVIHLGGGADHVLGGAGNDTIHAGAGNDHLDGGDGDDVLYGEDGDDTIYGGAGNDIISGGAGNNTIYAGAGDDIIIAGPGNDVIDGGDGYDTLDLSAATGPLFVDMASGRIAGTGIGTLTFTSIENLAFGDGDNIITGGNGDDSFDGGAGDDILSGGAGDDTLIGGLGNDTLNGGSGDDHLDGGEGDDILSGGSGDDILLGGAGNDVISGGSGDDRIEGGTGDDILTGGSGHDVFHFAAGFGNDTITDFRDWHEDTIEFDTSIFTDFDAMLAAAVQAGDHVIITFDADNSLTLAETQLDSLRADDFRFV</sequence>
<accession>A0A7W9S5G3</accession>
<dbReference type="SUPFAM" id="SSF51120">
    <property type="entry name" value="beta-Roll"/>
    <property type="match status" value="4"/>
</dbReference>
<dbReference type="InterPro" id="IPR050557">
    <property type="entry name" value="RTX_toxin/Mannuronan_C5-epim"/>
</dbReference>
<dbReference type="GO" id="GO:0005509">
    <property type="term" value="F:calcium ion binding"/>
    <property type="evidence" value="ECO:0007669"/>
    <property type="project" value="InterPro"/>
</dbReference>
<dbReference type="InterPro" id="IPR018511">
    <property type="entry name" value="Hemolysin-typ_Ca-bd_CS"/>
</dbReference>
<evidence type="ECO:0000256" key="4">
    <source>
        <dbReference type="ARBA" id="ARBA00022656"/>
    </source>
</evidence>
<dbReference type="InterPro" id="IPR001343">
    <property type="entry name" value="Hemolysn_Ca-bd"/>
</dbReference>
<comment type="caution">
    <text evidence="9">The sequence shown here is derived from an EMBL/GenBank/DDBJ whole genome shotgun (WGS) entry which is preliminary data.</text>
</comment>
<keyword evidence="4" id="KW-0800">Toxin</keyword>
<comment type="subcellular location">
    <subcellularLocation>
        <location evidence="1">Membrane</location>
    </subcellularLocation>
    <subcellularLocation>
        <location evidence="2">Secreted</location>
    </subcellularLocation>
</comment>
<dbReference type="Pfam" id="PF00353">
    <property type="entry name" value="HemolysinCabind"/>
    <property type="match status" value="9"/>
</dbReference>
<keyword evidence="10" id="KW-1185">Reference proteome</keyword>
<dbReference type="AlphaFoldDB" id="A0A7W9S5G3"/>
<organism evidence="9 10">
    <name type="scientific">Aquamicrobium lusatiense</name>
    <dbReference type="NCBI Taxonomy" id="89772"/>
    <lineage>
        <taxon>Bacteria</taxon>
        <taxon>Pseudomonadati</taxon>
        <taxon>Pseudomonadota</taxon>
        <taxon>Alphaproteobacteria</taxon>
        <taxon>Hyphomicrobiales</taxon>
        <taxon>Phyllobacteriaceae</taxon>
        <taxon>Aquamicrobium</taxon>
    </lineage>
</organism>
<proteinExistence type="predicted"/>
<dbReference type="InterPro" id="IPR011049">
    <property type="entry name" value="Serralysin-like_metalloprot_C"/>
</dbReference>
<evidence type="ECO:0000256" key="8">
    <source>
        <dbReference type="SAM" id="MobiDB-lite"/>
    </source>
</evidence>
<dbReference type="Gene3D" id="2.160.20.160">
    <property type="match status" value="1"/>
</dbReference>
<evidence type="ECO:0000256" key="7">
    <source>
        <dbReference type="ARBA" id="ARBA00023136"/>
    </source>
</evidence>
<evidence type="ECO:0000256" key="1">
    <source>
        <dbReference type="ARBA" id="ARBA00004370"/>
    </source>
</evidence>
<dbReference type="RefSeq" id="WP_246374820.1">
    <property type="nucleotide sequence ID" value="NZ_JACHEU010000004.1"/>
</dbReference>
<dbReference type="PRINTS" id="PR00313">
    <property type="entry name" value="CABNDNGRPT"/>
</dbReference>
<evidence type="ECO:0000256" key="3">
    <source>
        <dbReference type="ARBA" id="ARBA00022525"/>
    </source>
</evidence>
<evidence type="ECO:0000313" key="9">
    <source>
        <dbReference type="EMBL" id="MBB6014185.1"/>
    </source>
</evidence>
<protein>
    <submittedName>
        <fullName evidence="9">Ca2+-binding RTX toxin-like protein</fullName>
    </submittedName>
</protein>
<evidence type="ECO:0000313" key="10">
    <source>
        <dbReference type="Proteomes" id="UP000533306"/>
    </source>
</evidence>
<evidence type="ECO:0000256" key="2">
    <source>
        <dbReference type="ARBA" id="ARBA00004613"/>
    </source>
</evidence>
<gene>
    <name evidence="9" type="ORF">HNR59_003579</name>
</gene>
<keyword evidence="5" id="KW-0677">Repeat</keyword>
<dbReference type="PROSITE" id="PS00330">
    <property type="entry name" value="HEMOLYSIN_CALCIUM"/>
    <property type="match status" value="8"/>
</dbReference>
<dbReference type="GO" id="GO:0090729">
    <property type="term" value="F:toxin activity"/>
    <property type="evidence" value="ECO:0007669"/>
    <property type="project" value="UniProtKB-KW"/>
</dbReference>
<dbReference type="GO" id="GO:0005576">
    <property type="term" value="C:extracellular region"/>
    <property type="evidence" value="ECO:0007669"/>
    <property type="project" value="UniProtKB-SubCell"/>
</dbReference>
<dbReference type="PRINTS" id="PR01488">
    <property type="entry name" value="RTXTOXINA"/>
</dbReference>
<dbReference type="Gene3D" id="2.150.10.10">
    <property type="entry name" value="Serralysin-like metalloprotease, C-terminal"/>
    <property type="match status" value="5"/>
</dbReference>